<dbReference type="SUPFAM" id="SSF49299">
    <property type="entry name" value="PKD domain"/>
    <property type="match status" value="1"/>
</dbReference>
<proteinExistence type="predicted"/>
<gene>
    <name evidence="7" type="ORF">B1B_18898</name>
</gene>
<evidence type="ECO:0000313" key="7">
    <source>
        <dbReference type="EMBL" id="EQD28357.1"/>
    </source>
</evidence>
<reference evidence="7" key="2">
    <citation type="journal article" date="2014" name="ISME J.">
        <title>Microbial stratification in low pH oxic and suboxic macroscopic growths along an acid mine drainage.</title>
        <authorList>
            <person name="Mendez-Garcia C."/>
            <person name="Mesa V."/>
            <person name="Sprenger R.R."/>
            <person name="Richter M."/>
            <person name="Diez M.S."/>
            <person name="Solano J."/>
            <person name="Bargiela R."/>
            <person name="Golyshina O.V."/>
            <person name="Manteca A."/>
            <person name="Ramos J.L."/>
            <person name="Gallego J.R."/>
            <person name="Llorente I."/>
            <person name="Martins Dos Santos V.A."/>
            <person name="Jensen O.N."/>
            <person name="Pelaez A.I."/>
            <person name="Sanchez J."/>
            <person name="Ferrer M."/>
        </authorList>
    </citation>
    <scope>NUCLEOTIDE SEQUENCE</scope>
</reference>
<evidence type="ECO:0000259" key="6">
    <source>
        <dbReference type="PROSITE" id="PS51695"/>
    </source>
</evidence>
<feature type="non-terminal residue" evidence="7">
    <location>
        <position position="1"/>
    </location>
</feature>
<dbReference type="CDD" id="cd00146">
    <property type="entry name" value="PKD"/>
    <property type="match status" value="1"/>
</dbReference>
<dbReference type="Gene3D" id="2.60.40.10">
    <property type="entry name" value="Immunoglobulins"/>
    <property type="match status" value="1"/>
</dbReference>
<dbReference type="InterPro" id="IPR036852">
    <property type="entry name" value="Peptidase_S8/S53_dom_sf"/>
</dbReference>
<dbReference type="InterPro" id="IPR013783">
    <property type="entry name" value="Ig-like_fold"/>
</dbReference>
<dbReference type="PROSITE" id="PS00138">
    <property type="entry name" value="SUBTILASE_SER"/>
    <property type="match status" value="1"/>
</dbReference>
<dbReference type="PANTHER" id="PTHR14218:SF15">
    <property type="entry name" value="TRIPEPTIDYL-PEPTIDASE 1"/>
    <property type="match status" value="1"/>
</dbReference>
<dbReference type="InterPro" id="IPR030400">
    <property type="entry name" value="Sedolisin_dom"/>
</dbReference>
<reference evidence="7" key="1">
    <citation type="submission" date="2013-08" db="EMBL/GenBank/DDBJ databases">
        <authorList>
            <person name="Mendez C."/>
            <person name="Richter M."/>
            <person name="Ferrer M."/>
            <person name="Sanchez J."/>
        </authorList>
    </citation>
    <scope>NUCLEOTIDE SEQUENCE</scope>
</reference>
<dbReference type="PANTHER" id="PTHR14218">
    <property type="entry name" value="PROTEASE S8 TRIPEPTIDYL PEPTIDASE I CLN2"/>
    <property type="match status" value="1"/>
</dbReference>
<keyword evidence="4" id="KW-1133">Transmembrane helix</keyword>
<keyword evidence="2" id="KW-0378">Hydrolase</keyword>
<dbReference type="InterPro" id="IPR022409">
    <property type="entry name" value="PKD/Chitinase_dom"/>
</dbReference>
<dbReference type="Gene3D" id="3.40.50.200">
    <property type="entry name" value="Peptidase S8/S53 domain"/>
    <property type="match status" value="1"/>
</dbReference>
<evidence type="ECO:0000256" key="4">
    <source>
        <dbReference type="SAM" id="Phobius"/>
    </source>
</evidence>
<dbReference type="GO" id="GO:0006508">
    <property type="term" value="P:proteolysis"/>
    <property type="evidence" value="ECO:0007669"/>
    <property type="project" value="UniProtKB-KW"/>
</dbReference>
<feature type="transmembrane region" description="Helical" evidence="4">
    <location>
        <begin position="938"/>
        <end position="959"/>
    </location>
</feature>
<feature type="domain" description="PKD" evidence="5">
    <location>
        <begin position="845"/>
        <end position="921"/>
    </location>
</feature>
<accession>T0Y945</accession>
<dbReference type="InterPro" id="IPR050819">
    <property type="entry name" value="Tripeptidyl-peptidase_I"/>
</dbReference>
<dbReference type="PROSITE" id="PS51695">
    <property type="entry name" value="SEDOLISIN"/>
    <property type="match status" value="1"/>
</dbReference>
<dbReference type="InterPro" id="IPR000601">
    <property type="entry name" value="PKD_dom"/>
</dbReference>
<dbReference type="AlphaFoldDB" id="T0Y945"/>
<organism evidence="7">
    <name type="scientific">mine drainage metagenome</name>
    <dbReference type="NCBI Taxonomy" id="410659"/>
    <lineage>
        <taxon>unclassified sequences</taxon>
        <taxon>metagenomes</taxon>
        <taxon>ecological metagenomes</taxon>
    </lineage>
</organism>
<keyword evidence="4" id="KW-0812">Transmembrane</keyword>
<dbReference type="EMBL" id="AUZY01012682">
    <property type="protein sequence ID" value="EQD28357.1"/>
    <property type="molecule type" value="Genomic_DNA"/>
</dbReference>
<evidence type="ECO:0000256" key="3">
    <source>
        <dbReference type="ARBA" id="ARBA00022825"/>
    </source>
</evidence>
<keyword evidence="4" id="KW-0472">Membrane</keyword>
<evidence type="ECO:0000259" key="5">
    <source>
        <dbReference type="PROSITE" id="PS50093"/>
    </source>
</evidence>
<sequence>PASMPGLMGARALWKGNGTVDGLPDEGQGITAAVIEVGCAPLPDLTGFSQQVFGNPSQVPDRVTQIGVGISDMNSCLNDGYSVGWTAETALDVEYLAAMAPRLHIDVLAVPNAQFSSFDTAYAFLGDYLVSPTCTVPGTDLVVNASAAMCGVSLDSNSYGSSEQSVAYQGAPMYLTAEDQLLGYLNVLGVTNVFASGDSGTQGTASSAGIPAVSPGSTSVGGGQLTAAGPGGVPFPATGVNTTLITPSLPPLTLTVAPVEGIAGFTYWSVSEPGTVPGAQGGGFGSSISHTQPWWQNGLDTYSTGTALDPVVSGSAGFNMTLYGRGDWYPFYGGTSFATPVMTGILALLAEQLQSRTGAAGFGDVNPLVYAVHNVVEALSPPPPDPFAPMLPQGLGPDWAPGNLLSGYLRNMSVNVPPSPVLPAWYNLLANPAGNAWSFVGGLGLPNATGLLRVLFGSAFGHASGLLDSGFTVSVRSGSTWEPLTTLTGNSSSELRVTGPRGEPVTFSGSVVAYSGGTNRGDLREGGPAPPVSPGPSGIFNYTPVYAGNPAIVNDSEYSFLSVNGTAGAWGFAPFAVARPAGGTGILKLCVFDALGLCASASAEVTMMSPTLPGTLAAGAVALVTLNGLPAPGARVVETAVNVSSYAGVDPTLAPGTYAPGAVLGHFLADAGGLAVAWTDAYATALAGVVPTQMVLLQAFDAGLSSLPVLLFAEPWGGSFLPNLGVNAAATRLVGNVSFSSMHTLDYLNVSVGNARGEFANVTFSSPCGSPGCFPRGNVSSGTLAVDLALPGPPGAPVNVSLLASGQDRVETTVSTSSGFLQTVANQTPILWAYQLTLRPGAIPLTAVLMATPATGTAPLTVAFNATVTGGSGARAYRWSFGDGNSSTLTTPTHRFDRPGVYTVTLSVEDALGDRTVSSLVLALSPSPGPPALIPSDLLVVLGVLAGAAVGLVGGVLLGRRRRPPGPTP</sequence>
<dbReference type="GO" id="GO:0008240">
    <property type="term" value="F:tripeptidyl-peptidase activity"/>
    <property type="evidence" value="ECO:0007669"/>
    <property type="project" value="TreeGrafter"/>
</dbReference>
<keyword evidence="1" id="KW-0645">Protease</keyword>
<dbReference type="SMART" id="SM00089">
    <property type="entry name" value="PKD"/>
    <property type="match status" value="1"/>
</dbReference>
<dbReference type="SUPFAM" id="SSF52743">
    <property type="entry name" value="Subtilisin-like"/>
    <property type="match status" value="1"/>
</dbReference>
<dbReference type="GO" id="GO:0004252">
    <property type="term" value="F:serine-type endopeptidase activity"/>
    <property type="evidence" value="ECO:0007669"/>
    <property type="project" value="InterPro"/>
</dbReference>
<protein>
    <submittedName>
        <fullName evidence="7">Subtilase family protein</fullName>
    </submittedName>
</protein>
<dbReference type="InterPro" id="IPR023828">
    <property type="entry name" value="Peptidase_S8_Ser-AS"/>
</dbReference>
<comment type="caution">
    <text evidence="7">The sequence shown here is derived from an EMBL/GenBank/DDBJ whole genome shotgun (WGS) entry which is preliminary data.</text>
</comment>
<dbReference type="PROSITE" id="PS50093">
    <property type="entry name" value="PKD"/>
    <property type="match status" value="1"/>
</dbReference>
<feature type="domain" description="Peptidase S53" evidence="6">
    <location>
        <begin position="1"/>
        <end position="458"/>
    </location>
</feature>
<evidence type="ECO:0000256" key="2">
    <source>
        <dbReference type="ARBA" id="ARBA00022801"/>
    </source>
</evidence>
<name>T0Y945_9ZZZZ</name>
<keyword evidence="3" id="KW-0720">Serine protease</keyword>
<evidence type="ECO:0000256" key="1">
    <source>
        <dbReference type="ARBA" id="ARBA00022670"/>
    </source>
</evidence>
<dbReference type="InterPro" id="IPR035986">
    <property type="entry name" value="PKD_dom_sf"/>
</dbReference>
<dbReference type="Pfam" id="PF18911">
    <property type="entry name" value="PKD_4"/>
    <property type="match status" value="1"/>
</dbReference>